<keyword evidence="3" id="KW-1185">Reference proteome</keyword>
<gene>
    <name evidence="2" type="ORF">NNL22_03075</name>
</gene>
<dbReference type="Pfam" id="PF13673">
    <property type="entry name" value="Acetyltransf_10"/>
    <property type="match status" value="1"/>
</dbReference>
<dbReference type="SUPFAM" id="SSF55729">
    <property type="entry name" value="Acyl-CoA N-acyltransferases (Nat)"/>
    <property type="match status" value="1"/>
</dbReference>
<dbReference type="EC" id="2.3.1.-" evidence="2"/>
<keyword evidence="2" id="KW-0012">Acyltransferase</keyword>
<keyword evidence="2" id="KW-0808">Transferase</keyword>
<dbReference type="KEGG" id="asem:NNL22_03075"/>
<evidence type="ECO:0000259" key="1">
    <source>
        <dbReference type="PROSITE" id="PS51186"/>
    </source>
</evidence>
<dbReference type="EMBL" id="CP101527">
    <property type="protein sequence ID" value="UZW75592.1"/>
    <property type="molecule type" value="Genomic_DNA"/>
</dbReference>
<protein>
    <submittedName>
        <fullName evidence="2">GNAT family N-acetyltransferase</fullName>
        <ecNumber evidence="2">2.3.1.-</ecNumber>
    </submittedName>
</protein>
<name>A0A9E8KR42_9ALTE</name>
<dbReference type="InterPro" id="IPR016181">
    <property type="entry name" value="Acyl_CoA_acyltransferase"/>
</dbReference>
<dbReference type="Proteomes" id="UP001164472">
    <property type="component" value="Chromosome"/>
</dbReference>
<evidence type="ECO:0000313" key="2">
    <source>
        <dbReference type="EMBL" id="UZW75592.1"/>
    </source>
</evidence>
<organism evidence="2 3">
    <name type="scientific">Alkalimarinus sediminis</name>
    <dbReference type="NCBI Taxonomy" id="1632866"/>
    <lineage>
        <taxon>Bacteria</taxon>
        <taxon>Pseudomonadati</taxon>
        <taxon>Pseudomonadota</taxon>
        <taxon>Gammaproteobacteria</taxon>
        <taxon>Alteromonadales</taxon>
        <taxon>Alteromonadaceae</taxon>
        <taxon>Alkalimarinus</taxon>
    </lineage>
</organism>
<dbReference type="AlphaFoldDB" id="A0A9E8KR42"/>
<sequence length="152" mass="17554">MIEWQWAAFGQLMTDELYQVLRLRQQVFIVEQTCIYEDIDGLDQDAWHLIGWRVDEGGSRTVAAYLRVLNPGVKYKEASIGRVMVSQAERGTGLGKALMRQAMTIMNEKLLTRSIRISAQQHLEAFYLEFGFKRVSEPYDEDGIPHIEMLKV</sequence>
<accession>A0A9E8KR42</accession>
<reference evidence="2" key="1">
    <citation type="submission" date="2022-07" db="EMBL/GenBank/DDBJ databases">
        <title>Alkalimarinus sp. nov., isolated from gut of a Alitta virens.</title>
        <authorList>
            <person name="Yang A.I."/>
            <person name="Shin N.-R."/>
        </authorList>
    </citation>
    <scope>NUCLEOTIDE SEQUENCE</scope>
    <source>
        <strain evidence="2">FA028</strain>
    </source>
</reference>
<feature type="domain" description="N-acetyltransferase" evidence="1">
    <location>
        <begin position="7"/>
        <end position="152"/>
    </location>
</feature>
<dbReference type="GO" id="GO:0016747">
    <property type="term" value="F:acyltransferase activity, transferring groups other than amino-acyl groups"/>
    <property type="evidence" value="ECO:0007669"/>
    <property type="project" value="InterPro"/>
</dbReference>
<dbReference type="PROSITE" id="PS51186">
    <property type="entry name" value="GNAT"/>
    <property type="match status" value="1"/>
</dbReference>
<dbReference type="RefSeq" id="WP_251810583.1">
    <property type="nucleotide sequence ID" value="NZ_CP101527.1"/>
</dbReference>
<proteinExistence type="predicted"/>
<dbReference type="Gene3D" id="3.40.630.30">
    <property type="match status" value="1"/>
</dbReference>
<dbReference type="InterPro" id="IPR000182">
    <property type="entry name" value="GNAT_dom"/>
</dbReference>
<dbReference type="CDD" id="cd04301">
    <property type="entry name" value="NAT_SF"/>
    <property type="match status" value="1"/>
</dbReference>
<evidence type="ECO:0000313" key="3">
    <source>
        <dbReference type="Proteomes" id="UP001164472"/>
    </source>
</evidence>